<evidence type="ECO:0000259" key="3">
    <source>
        <dbReference type="SMART" id="SM00950"/>
    </source>
</evidence>
<dbReference type="RefSeq" id="WP_109405248.1">
    <property type="nucleotide sequence ID" value="NZ_QFFG01000004.1"/>
</dbReference>
<comment type="similarity">
    <text evidence="1">Belongs to the argonaute family. Long pAgo subfamily.</text>
</comment>
<evidence type="ECO:0000313" key="4">
    <source>
        <dbReference type="EMBL" id="PWG04932.1"/>
    </source>
</evidence>
<dbReference type="SMART" id="SM00950">
    <property type="entry name" value="Piwi"/>
    <property type="match status" value="1"/>
</dbReference>
<evidence type="ECO:0000313" key="5">
    <source>
        <dbReference type="Proteomes" id="UP000245670"/>
    </source>
</evidence>
<protein>
    <recommendedName>
        <fullName evidence="2">Protein argonaute</fullName>
    </recommendedName>
</protein>
<dbReference type="Gene3D" id="3.40.50.2300">
    <property type="match status" value="1"/>
</dbReference>
<dbReference type="AlphaFoldDB" id="A0A2U2J9E0"/>
<feature type="domain" description="Piwi" evidence="3">
    <location>
        <begin position="390"/>
        <end position="680"/>
    </location>
</feature>
<dbReference type="InterPro" id="IPR036397">
    <property type="entry name" value="RNaseH_sf"/>
</dbReference>
<accession>A0A2U2J9E0</accession>
<dbReference type="Proteomes" id="UP000245670">
    <property type="component" value="Unassembled WGS sequence"/>
</dbReference>
<proteinExistence type="inferred from homology"/>
<keyword evidence="5" id="KW-1185">Reference proteome</keyword>
<name>A0A2U2J9E0_9FLAO</name>
<dbReference type="SUPFAM" id="SSF53098">
    <property type="entry name" value="Ribonuclease H-like"/>
    <property type="match status" value="1"/>
</dbReference>
<dbReference type="Pfam" id="PF02171">
    <property type="entry name" value="Piwi"/>
    <property type="match status" value="1"/>
</dbReference>
<sequence>MSEKLHFNILSFDWPEIKPIFYFTVEETENSHPIHKSKWSPKILEAFPEVNSSDKEFIYTTYTQQVDGAIGLEIKMFKKELQIYKQYLKFKIRNHFKEKGFIVVKNFIGDVQIWLKEKKEIHPLYNRYYKFSLKIQFAQVSEHPELIVSFDGMAKVMNIPLSEIEDTTLVKRTVYNNSVFNYQKLNDPDKQDFYNTIEFEKAFPLLRRDLAKAYNIPEPTPERSNRYTNYLKNSTTFANAYLLTEEFKAIIPIYGKKFIEVPKKLINHIDPQKGLLEYANKNKGLIPKRELGKFKPYRRPENPNIKFFFIYHESHQPQIKTLYKYLTKGTGEGTFYQSLESYINIKAKLSNDHFIKYTDVHNPIPEIIAQLEQKEFDKDSIRYAAFYISPFDKFTPNKEDKLVYVKVKELLLKEGIISQVIDYNKMQIDINKPKSYQYTLHNISLAIHAKLGGVPWKLAVTEKKELVIGVGAFTFQDANRRYIASAFSFQNNGLFNGFDYFSESNSKALAGSICNKIRTFSSQIEPEKVVIHFYKDMSEKEIAPIKKGMKLLGLNVPLYILNINKTEAQDIIAYDSNWSNLMPKSGTYIRIGFNKFLLFNNARYKNDYKYPAAEGYPFPIKIGISSPDEDAFEDANIITVLLTQVYQFSRLYWKSLRQQNVPVTIKYPEMVAQIAPLFQGTIHKDSKDKLWFL</sequence>
<dbReference type="InterPro" id="IPR003165">
    <property type="entry name" value="Piwi"/>
</dbReference>
<evidence type="ECO:0000256" key="1">
    <source>
        <dbReference type="ARBA" id="ARBA00035012"/>
    </source>
</evidence>
<comment type="caution">
    <text evidence="4">The sequence shown here is derived from an EMBL/GenBank/DDBJ whole genome shotgun (WGS) entry which is preliminary data.</text>
</comment>
<dbReference type="OrthoDB" id="1388275at2"/>
<dbReference type="GO" id="GO:0003676">
    <property type="term" value="F:nucleic acid binding"/>
    <property type="evidence" value="ECO:0007669"/>
    <property type="project" value="InterPro"/>
</dbReference>
<evidence type="ECO:0000256" key="2">
    <source>
        <dbReference type="ARBA" id="ARBA00035032"/>
    </source>
</evidence>
<dbReference type="EMBL" id="QFFG01000004">
    <property type="protein sequence ID" value="PWG04932.1"/>
    <property type="molecule type" value="Genomic_DNA"/>
</dbReference>
<reference evidence="4 5" key="1">
    <citation type="submission" date="2018-05" db="EMBL/GenBank/DDBJ databases">
        <title>Polaribacter aquimarinus sp. nov., isolated from sediment in a sediment of sea.</title>
        <authorList>
            <person name="Lu D."/>
        </authorList>
    </citation>
    <scope>NUCLEOTIDE SEQUENCE [LARGE SCALE GENOMIC DNA]</scope>
    <source>
        <strain evidence="4 5">ZY113</strain>
    </source>
</reference>
<dbReference type="Gene3D" id="3.30.420.10">
    <property type="entry name" value="Ribonuclease H-like superfamily/Ribonuclease H"/>
    <property type="match status" value="1"/>
</dbReference>
<dbReference type="InterPro" id="IPR012337">
    <property type="entry name" value="RNaseH-like_sf"/>
</dbReference>
<organism evidence="4 5">
    <name type="scientific">Polaribacter aquimarinus</name>
    <dbReference type="NCBI Taxonomy" id="2100726"/>
    <lineage>
        <taxon>Bacteria</taxon>
        <taxon>Pseudomonadati</taxon>
        <taxon>Bacteroidota</taxon>
        <taxon>Flavobacteriia</taxon>
        <taxon>Flavobacteriales</taxon>
        <taxon>Flavobacteriaceae</taxon>
    </lineage>
</organism>
<gene>
    <name evidence="4" type="ORF">DIS07_10700</name>
</gene>